<dbReference type="Gene3D" id="2.30.30.100">
    <property type="match status" value="1"/>
</dbReference>
<comment type="caution">
    <text evidence="2">The sequence shown here is derived from an EMBL/GenBank/DDBJ whole genome shotgun (WGS) entry which is preliminary data.</text>
</comment>
<sequence length="126" mass="14290">MTNTKENKKKTPKGQQQQREEQEHTKTIDTVAATNGETTKTVEEESHPFLGHELRVELSDHRVVVGTLIAYMGIGDLLLQNAVEQRRYADGELSWRPLTLVAVPMRFITAMHRRLPDCEPIALVEA</sequence>
<dbReference type="InterPro" id="IPR010920">
    <property type="entry name" value="LSM_dom_sf"/>
</dbReference>
<keyword evidence="3" id="KW-1185">Reference proteome</keyword>
<dbReference type="RefSeq" id="XP_028883937.1">
    <property type="nucleotide sequence ID" value="XM_029024630.1"/>
</dbReference>
<dbReference type="AlphaFoldDB" id="A0A1X0NZ50"/>
<dbReference type="Proteomes" id="UP000192257">
    <property type="component" value="Unassembled WGS sequence"/>
</dbReference>
<dbReference type="SUPFAM" id="SSF50182">
    <property type="entry name" value="Sm-like ribonucleoproteins"/>
    <property type="match status" value="1"/>
</dbReference>
<feature type="compositionally biased region" description="Basic and acidic residues" evidence="1">
    <location>
        <begin position="18"/>
        <end position="27"/>
    </location>
</feature>
<gene>
    <name evidence="2" type="ORF">TM35_000101390</name>
</gene>
<dbReference type="EMBL" id="NBCO01000010">
    <property type="protein sequence ID" value="ORC89871.1"/>
    <property type="molecule type" value="Genomic_DNA"/>
</dbReference>
<name>A0A1X0NZ50_9TRYP</name>
<organism evidence="2 3">
    <name type="scientific">Trypanosoma theileri</name>
    <dbReference type="NCBI Taxonomy" id="67003"/>
    <lineage>
        <taxon>Eukaryota</taxon>
        <taxon>Discoba</taxon>
        <taxon>Euglenozoa</taxon>
        <taxon>Kinetoplastea</taxon>
        <taxon>Metakinetoplastina</taxon>
        <taxon>Trypanosomatida</taxon>
        <taxon>Trypanosomatidae</taxon>
        <taxon>Trypanosoma</taxon>
    </lineage>
</organism>
<evidence type="ECO:0000256" key="1">
    <source>
        <dbReference type="SAM" id="MobiDB-lite"/>
    </source>
</evidence>
<accession>A0A1X0NZ50</accession>
<evidence type="ECO:0000313" key="2">
    <source>
        <dbReference type="EMBL" id="ORC89871.1"/>
    </source>
</evidence>
<dbReference type="OrthoDB" id="368909at2759"/>
<proteinExistence type="predicted"/>
<dbReference type="GeneID" id="39984410"/>
<reference evidence="2 3" key="1">
    <citation type="submission" date="2017-03" db="EMBL/GenBank/DDBJ databases">
        <title>An alternative strategy for trypanosome survival in the mammalian bloodstream revealed through genome and transcriptome analysis of the ubiquitous bovine parasite Trypanosoma (Megatrypanum) theileri.</title>
        <authorList>
            <person name="Kelly S."/>
            <person name="Ivens A."/>
            <person name="Mott A."/>
            <person name="O'Neill E."/>
            <person name="Emms D."/>
            <person name="Macleod O."/>
            <person name="Voorheis P."/>
            <person name="Matthews J."/>
            <person name="Matthews K."/>
            <person name="Carrington M."/>
        </authorList>
    </citation>
    <scope>NUCLEOTIDE SEQUENCE [LARGE SCALE GENOMIC DNA]</scope>
    <source>
        <strain evidence="2">Edinburgh</strain>
    </source>
</reference>
<protein>
    <submittedName>
        <fullName evidence="2">Uncharacterized protein</fullName>
    </submittedName>
</protein>
<feature type="region of interest" description="Disordered" evidence="1">
    <location>
        <begin position="1"/>
        <end position="47"/>
    </location>
</feature>
<dbReference type="VEuPathDB" id="TriTrypDB:TM35_000101390"/>
<evidence type="ECO:0000313" key="3">
    <source>
        <dbReference type="Proteomes" id="UP000192257"/>
    </source>
</evidence>